<dbReference type="EMBL" id="MPGH01000059">
    <property type="protein sequence ID" value="OLN92823.1"/>
    <property type="molecule type" value="Genomic_DNA"/>
</dbReference>
<keyword evidence="7" id="KW-1185">Reference proteome</keyword>
<dbReference type="InterPro" id="IPR036779">
    <property type="entry name" value="LysM_dom_sf"/>
</dbReference>
<name>A0A1Q8RZ56_9PEZI</name>
<dbReference type="Pfam" id="PF01476">
    <property type="entry name" value="LysM"/>
    <property type="match status" value="1"/>
</dbReference>
<protein>
    <submittedName>
        <fullName evidence="6">LysM domain-containing protein</fullName>
    </submittedName>
</protein>
<evidence type="ECO:0000256" key="1">
    <source>
        <dbReference type="ARBA" id="ARBA00022669"/>
    </source>
</evidence>
<keyword evidence="1" id="KW-0147">Chitin-binding</keyword>
<dbReference type="AlphaFoldDB" id="A0A1Q8RZ56"/>
<reference evidence="6 7" key="1">
    <citation type="submission" date="2016-11" db="EMBL/GenBank/DDBJ databases">
        <title>Draft Genome Assembly of Colletotrichum chlorophyti a pathogen of herbaceous plants.</title>
        <authorList>
            <person name="Gan P."/>
            <person name="Narusaka M."/>
            <person name="Tsushima A."/>
            <person name="Narusaka Y."/>
            <person name="Takano Y."/>
            <person name="Shirasu K."/>
        </authorList>
    </citation>
    <scope>NUCLEOTIDE SEQUENCE [LARGE SCALE GENOMIC DNA]</scope>
    <source>
        <strain evidence="6 7">NTL11</strain>
    </source>
</reference>
<dbReference type="GO" id="GO:0008061">
    <property type="term" value="F:chitin binding"/>
    <property type="evidence" value="ECO:0007669"/>
    <property type="project" value="UniProtKB-KW"/>
</dbReference>
<keyword evidence="2" id="KW-0843">Virulence</keyword>
<feature type="chain" id="PRO_5012932030" evidence="4">
    <location>
        <begin position="20"/>
        <end position="374"/>
    </location>
</feature>
<feature type="signal peptide" evidence="4">
    <location>
        <begin position="1"/>
        <end position="19"/>
    </location>
</feature>
<dbReference type="STRING" id="708187.A0A1Q8RZ56"/>
<dbReference type="SUPFAM" id="SSF54106">
    <property type="entry name" value="LysM domain"/>
    <property type="match status" value="1"/>
</dbReference>
<dbReference type="InterPro" id="IPR052210">
    <property type="entry name" value="LysM1-like"/>
</dbReference>
<dbReference type="OrthoDB" id="5985073at2759"/>
<feature type="domain" description="LysM" evidence="5">
    <location>
        <begin position="247"/>
        <end position="293"/>
    </location>
</feature>
<dbReference type="SMART" id="SM00257">
    <property type="entry name" value="LysM"/>
    <property type="match status" value="1"/>
</dbReference>
<dbReference type="PANTHER" id="PTHR34997:SF1">
    <property type="entry name" value="PEPTIDOGLYCAN-BINDING LYSIN DOMAIN"/>
    <property type="match status" value="1"/>
</dbReference>
<proteinExistence type="inferred from homology"/>
<dbReference type="CDD" id="cd00118">
    <property type="entry name" value="LysM"/>
    <property type="match status" value="1"/>
</dbReference>
<evidence type="ECO:0000259" key="5">
    <source>
        <dbReference type="PROSITE" id="PS51782"/>
    </source>
</evidence>
<sequence length="374" mass="41225">MWKKFATVAGLVSLPLSQAQQFPLQPTSYESFGLTAKCLEALNTVLDCSSRLMSHVKSESPRVDLLDADGIEEICTKRCRTSLSDLHTKIQNECDPIEDIFDHNLALYPATYIVDRYMYVYDISCYKHRWALISLAHTSSIDIRPSRETGNACDYVLSEWRNDTDSTPSECDDCILGPMQLEVNSPIGHTEARADEFKAVVSSCGAKGYAYTSPPPYVPSQTSTSSESPTVVPHDWSARRMSSDCATTYRVQEGDTCDSIAAAQEVPSRDLVEANDQLDGWCGGLEVGQDLCLPAKCKVHPLKPEDSCESLLKAYGAGQKSLSEWNPRLYIQCDSLNATVTGYICVGPPAINIKPLNASVAMTNNTRRHGHYNT</sequence>
<evidence type="ECO:0000313" key="6">
    <source>
        <dbReference type="EMBL" id="OLN92823.1"/>
    </source>
</evidence>
<evidence type="ECO:0000256" key="4">
    <source>
        <dbReference type="SAM" id="SignalP"/>
    </source>
</evidence>
<evidence type="ECO:0000313" key="7">
    <source>
        <dbReference type="Proteomes" id="UP000186583"/>
    </source>
</evidence>
<comment type="similarity">
    <text evidence="3">Belongs to the secreted LysM effector family.</text>
</comment>
<organism evidence="6 7">
    <name type="scientific">Colletotrichum chlorophyti</name>
    <dbReference type="NCBI Taxonomy" id="708187"/>
    <lineage>
        <taxon>Eukaryota</taxon>
        <taxon>Fungi</taxon>
        <taxon>Dikarya</taxon>
        <taxon>Ascomycota</taxon>
        <taxon>Pezizomycotina</taxon>
        <taxon>Sordariomycetes</taxon>
        <taxon>Hypocreomycetidae</taxon>
        <taxon>Glomerellales</taxon>
        <taxon>Glomerellaceae</taxon>
        <taxon>Colletotrichum</taxon>
    </lineage>
</organism>
<dbReference type="Gene3D" id="3.10.350.10">
    <property type="entry name" value="LysM domain"/>
    <property type="match status" value="2"/>
</dbReference>
<accession>A0A1Q8RZ56</accession>
<evidence type="ECO:0000256" key="2">
    <source>
        <dbReference type="ARBA" id="ARBA00023026"/>
    </source>
</evidence>
<gene>
    <name evidence="6" type="ORF">CCHL11_06701</name>
</gene>
<comment type="caution">
    <text evidence="6">The sequence shown here is derived from an EMBL/GenBank/DDBJ whole genome shotgun (WGS) entry which is preliminary data.</text>
</comment>
<keyword evidence="4" id="KW-0732">Signal</keyword>
<evidence type="ECO:0000256" key="3">
    <source>
        <dbReference type="ARBA" id="ARBA00044955"/>
    </source>
</evidence>
<dbReference type="Proteomes" id="UP000186583">
    <property type="component" value="Unassembled WGS sequence"/>
</dbReference>
<dbReference type="PROSITE" id="PS51782">
    <property type="entry name" value="LYSM"/>
    <property type="match status" value="1"/>
</dbReference>
<dbReference type="PANTHER" id="PTHR34997">
    <property type="entry name" value="AM15"/>
    <property type="match status" value="1"/>
</dbReference>
<dbReference type="InterPro" id="IPR018392">
    <property type="entry name" value="LysM"/>
</dbReference>